<protein>
    <submittedName>
        <fullName evidence="1">Uncharacterized protein</fullName>
    </submittedName>
</protein>
<sequence>MHGKIFGARLSITYEGQTKIHTNWYSHDEQEALASLERAKAIAPPANCTVTWELVSDDVRLISTGVYRTDKKRLVEIYEVGPFTAHGCFLKPNRQREISGHCHFYTNGDPVTHQKLGRLLERVS</sequence>
<dbReference type="EMBL" id="BK016086">
    <property type="protein sequence ID" value="DAF93620.1"/>
    <property type="molecule type" value="Genomic_DNA"/>
</dbReference>
<name>A0A8S5UGQ8_9CAUD</name>
<evidence type="ECO:0000313" key="1">
    <source>
        <dbReference type="EMBL" id="DAF93620.1"/>
    </source>
</evidence>
<organism evidence="1">
    <name type="scientific">Myoviridae sp. ctshb19</name>
    <dbReference type="NCBI Taxonomy" id="2825194"/>
    <lineage>
        <taxon>Viruses</taxon>
        <taxon>Duplodnaviria</taxon>
        <taxon>Heunggongvirae</taxon>
        <taxon>Uroviricota</taxon>
        <taxon>Caudoviricetes</taxon>
    </lineage>
</organism>
<accession>A0A8S5UGQ8</accession>
<proteinExistence type="predicted"/>
<reference evidence="1" key="1">
    <citation type="journal article" date="2021" name="Proc. Natl. Acad. Sci. U.S.A.">
        <title>A Catalog of Tens of Thousands of Viruses from Human Metagenomes Reveals Hidden Associations with Chronic Diseases.</title>
        <authorList>
            <person name="Tisza M.J."/>
            <person name="Buck C.B."/>
        </authorList>
    </citation>
    <scope>NUCLEOTIDE SEQUENCE</scope>
    <source>
        <strain evidence="1">Ctshb19</strain>
    </source>
</reference>